<organism evidence="1 2">
    <name type="scientific">Flammeovirga kamogawensis</name>
    <dbReference type="NCBI Taxonomy" id="373891"/>
    <lineage>
        <taxon>Bacteria</taxon>
        <taxon>Pseudomonadati</taxon>
        <taxon>Bacteroidota</taxon>
        <taxon>Cytophagia</taxon>
        <taxon>Cytophagales</taxon>
        <taxon>Flammeovirgaceae</taxon>
        <taxon>Flammeovirga</taxon>
    </lineage>
</organism>
<protein>
    <recommendedName>
        <fullName evidence="3">Cadherin domain-containing protein</fullName>
    </recommendedName>
</protein>
<evidence type="ECO:0000313" key="1">
    <source>
        <dbReference type="EMBL" id="QWG09448.1"/>
    </source>
</evidence>
<sequence length="657" mass="71178">MKNIYIYSFLAFILAFTSCTKEQEIIEGVESDISNPPQNVTYNSLTTSYADTIITEKPSLSGGTTNVAYGIEYPVRVFIGGEEVDYATTSIVDSAMVQFLFTTDAKTGEVIIRDTPNFSVTDLPYGDYVVSVYTDYRGGTVVHDSASTIHLVNLGLELEQPSYTNTVNTSFTGVYETVKAIVTDLETSDLEILSYALINDPVEGFSIDSLTGELSKESVLIAPGTYQFGVKVNTTYGDKYFDSTLIATVNPLDIAMSYTSKSLGFLETGSLGLPTLSGSELDAADQSSFRYSFTEEYVGFTIDSLTGEISRPNLLAAETSYSLEVALVTNIGVVPNTTLEITIAEKPAMTFTKDGVSTTSVEVSPWTAFTGLQVNLEQLGNEAQTYSIISDLEGLTINTTTGAIALAADQNYTDGEYAVTVVANSPGNDPLPYADAYTIKVVTKEFETETITGGYQEIVDIDPPFNGMVGRVFDDMIIPTWAAPTVIGAHADHPTSTPWIKSVQGAGATFSTGIYGVVLEVPLAGVHGEIKTLEVKYKDGLHNTHGWGAGSKFNRSFRVSDAYTSSSFVASEWTTLEEENNGTWTTGYGATNMSSNEYVLPTEDLDEISYSREITEGETGSLFFGIFVEVIETTWGNTFAIVDLKYTTVEVYDAIFE</sequence>
<dbReference type="RefSeq" id="WP_144076120.1">
    <property type="nucleotide sequence ID" value="NZ_CP076129.1"/>
</dbReference>
<reference evidence="1 2" key="1">
    <citation type="submission" date="2021-05" db="EMBL/GenBank/DDBJ databases">
        <title>Comparative genomic studies on the polysaccharide-degrading batcterial strains of the Flammeovirga genus.</title>
        <authorList>
            <person name="Zewei F."/>
            <person name="Zheng Z."/>
            <person name="Yu L."/>
            <person name="Ruyue G."/>
            <person name="Yanhong M."/>
            <person name="Yuanyuan C."/>
            <person name="Jingyan G."/>
            <person name="Wenjun H."/>
        </authorList>
    </citation>
    <scope>NUCLEOTIDE SEQUENCE [LARGE SCALE GENOMIC DNA]</scope>
    <source>
        <strain evidence="1 2">YS10</strain>
    </source>
</reference>
<dbReference type="EMBL" id="CP076129">
    <property type="protein sequence ID" value="QWG09448.1"/>
    <property type="molecule type" value="Genomic_DNA"/>
</dbReference>
<accession>A0ABX8H0N2</accession>
<proteinExistence type="predicted"/>
<dbReference type="Proteomes" id="UP000682802">
    <property type="component" value="Chromosome 2"/>
</dbReference>
<keyword evidence="2" id="KW-1185">Reference proteome</keyword>
<evidence type="ECO:0008006" key="3">
    <source>
        <dbReference type="Google" id="ProtNLM"/>
    </source>
</evidence>
<gene>
    <name evidence="1" type="ORF">KM029_22840</name>
</gene>
<dbReference type="PROSITE" id="PS51257">
    <property type="entry name" value="PROKAR_LIPOPROTEIN"/>
    <property type="match status" value="1"/>
</dbReference>
<name>A0ABX8H0N2_9BACT</name>
<evidence type="ECO:0000313" key="2">
    <source>
        <dbReference type="Proteomes" id="UP000682802"/>
    </source>
</evidence>